<dbReference type="Gene3D" id="1.10.510.10">
    <property type="entry name" value="Transferase(Phosphotransferase) domain 1"/>
    <property type="match status" value="1"/>
</dbReference>
<feature type="region of interest" description="Disordered" evidence="1">
    <location>
        <begin position="293"/>
        <end position="317"/>
    </location>
</feature>
<proteinExistence type="predicted"/>
<name>A0A1Y1S505_9MICR</name>
<dbReference type="EMBL" id="LWDP01000148">
    <property type="protein sequence ID" value="ORD93202.1"/>
    <property type="molecule type" value="Genomic_DNA"/>
</dbReference>
<dbReference type="InterPro" id="IPR011009">
    <property type="entry name" value="Kinase-like_dom_sf"/>
</dbReference>
<feature type="domain" description="Protein kinase" evidence="2">
    <location>
        <begin position="28"/>
        <end position="313"/>
    </location>
</feature>
<evidence type="ECO:0000313" key="4">
    <source>
        <dbReference type="Proteomes" id="UP000192639"/>
    </source>
</evidence>
<evidence type="ECO:0000313" key="3">
    <source>
        <dbReference type="EMBL" id="ORD93202.1"/>
    </source>
</evidence>
<dbReference type="InterPro" id="IPR000719">
    <property type="entry name" value="Prot_kinase_dom"/>
</dbReference>
<comment type="caution">
    <text evidence="3">The sequence shown here is derived from an EMBL/GenBank/DDBJ whole genome shotgun (WGS) entry which is preliminary data.</text>
</comment>
<evidence type="ECO:0000256" key="1">
    <source>
        <dbReference type="SAM" id="MobiDB-lite"/>
    </source>
</evidence>
<sequence>MLIGFILAAVCSDETERLGESEIDLKNHKNLRSFGKKVLNFYIREQNMYKVENVIVDYKLALLDNGIDWSAHILVRDDETEKYVVKVITGISPKSVRATQVEVEKTKWLKHENIVKMYSSARIRVKQNVEKGATIENRLMVIEYLNVDTFEIQENVKMIRKMLKDVLSALEYMHRHKIAHLDIKPSNIRGIETEPNEITWKLFDMESAMYLYRDGLKRPMNVYTPMYTDVLHKNEASFAADIYQVGMTVWSLMMHDVERETKRIESYQSEFTGFEMDFNEKIPERMRSFIREATNKDPKKRPTAAELLSHPFLTEDE</sequence>
<protein>
    <submittedName>
        <fullName evidence="3">KCC1</fullName>
    </submittedName>
</protein>
<dbReference type="InterPro" id="IPR053235">
    <property type="entry name" value="Ser_Thr_kinase"/>
</dbReference>
<reference evidence="3 4" key="1">
    <citation type="journal article" date="2017" name="Environ. Microbiol.">
        <title>Decay of the glycolytic pathway and adaptation to intranuclear parasitism within Enterocytozoonidae microsporidia.</title>
        <authorList>
            <person name="Wiredu Boakye D."/>
            <person name="Jaroenlak P."/>
            <person name="Prachumwat A."/>
            <person name="Williams T.A."/>
            <person name="Bateman K.S."/>
            <person name="Itsathitphaisarn O."/>
            <person name="Sritunyalucksana K."/>
            <person name="Paszkiewicz K.H."/>
            <person name="Moore K.A."/>
            <person name="Stentiford G.D."/>
            <person name="Williams B.A."/>
        </authorList>
    </citation>
    <scope>NUCLEOTIDE SEQUENCE [LARGE SCALE GENOMIC DNA]</scope>
    <source>
        <strain evidence="3 4">GB1</strain>
    </source>
</reference>
<dbReference type="GO" id="GO:0004674">
    <property type="term" value="F:protein serine/threonine kinase activity"/>
    <property type="evidence" value="ECO:0007669"/>
    <property type="project" value="TreeGrafter"/>
</dbReference>
<gene>
    <name evidence="3" type="primary">KCC1</name>
    <name evidence="3" type="ORF">ECANGB1_649</name>
</gene>
<dbReference type="Pfam" id="PF00069">
    <property type="entry name" value="Pkinase"/>
    <property type="match status" value="1"/>
</dbReference>
<dbReference type="AlphaFoldDB" id="A0A1Y1S505"/>
<dbReference type="PANTHER" id="PTHR24361">
    <property type="entry name" value="MITOGEN-ACTIVATED KINASE KINASE KINASE"/>
    <property type="match status" value="1"/>
</dbReference>
<dbReference type="PROSITE" id="PS50011">
    <property type="entry name" value="PROTEIN_KINASE_DOM"/>
    <property type="match status" value="1"/>
</dbReference>
<dbReference type="VEuPathDB" id="MicrosporidiaDB:ECANGB1_649"/>
<dbReference type="SMART" id="SM00220">
    <property type="entry name" value="S_TKc"/>
    <property type="match status" value="1"/>
</dbReference>
<evidence type="ECO:0000259" key="2">
    <source>
        <dbReference type="PROSITE" id="PS50011"/>
    </source>
</evidence>
<dbReference type="GO" id="GO:0005737">
    <property type="term" value="C:cytoplasm"/>
    <property type="evidence" value="ECO:0007669"/>
    <property type="project" value="TreeGrafter"/>
</dbReference>
<dbReference type="Proteomes" id="UP000192639">
    <property type="component" value="Unassembled WGS sequence"/>
</dbReference>
<keyword evidence="4" id="KW-1185">Reference proteome</keyword>
<dbReference type="GO" id="GO:0005524">
    <property type="term" value="F:ATP binding"/>
    <property type="evidence" value="ECO:0007669"/>
    <property type="project" value="InterPro"/>
</dbReference>
<organism evidence="3 4">
    <name type="scientific">Enterospora canceri</name>
    <dbReference type="NCBI Taxonomy" id="1081671"/>
    <lineage>
        <taxon>Eukaryota</taxon>
        <taxon>Fungi</taxon>
        <taxon>Fungi incertae sedis</taxon>
        <taxon>Microsporidia</taxon>
        <taxon>Enterocytozoonidae</taxon>
        <taxon>Enterospora</taxon>
    </lineage>
</organism>
<dbReference type="SUPFAM" id="SSF56112">
    <property type="entry name" value="Protein kinase-like (PK-like)"/>
    <property type="match status" value="1"/>
</dbReference>
<accession>A0A1Y1S505</accession>
<dbReference type="OrthoDB" id="377346at2759"/>